<accession>A0A916IU84</accession>
<dbReference type="Proteomes" id="UP000672934">
    <property type="component" value="Unassembled WGS sequence"/>
</dbReference>
<protein>
    <submittedName>
        <fullName evidence="1">Uncharacterized protein</fullName>
    </submittedName>
</protein>
<sequence length="74" mass="7849">MVAICDASVNSCKASNKNQGSNPLINTVTVTVSGYGFTPVLDLLAFTRFYAGGTSTLTSITFGKISTTMRQSYE</sequence>
<proteinExistence type="predicted"/>
<reference evidence="1" key="1">
    <citation type="submission" date="2021-03" db="EMBL/GenBank/DDBJ databases">
        <authorList>
            <person name="Peeters C."/>
        </authorList>
    </citation>
    <scope>NUCLEOTIDE SEQUENCE</scope>
    <source>
        <strain evidence="1">LMG 31506</strain>
    </source>
</reference>
<organism evidence="1 2">
    <name type="scientific">Cupriavidus yeoncheonensis</name>
    <dbReference type="NCBI Taxonomy" id="1462994"/>
    <lineage>
        <taxon>Bacteria</taxon>
        <taxon>Pseudomonadati</taxon>
        <taxon>Pseudomonadota</taxon>
        <taxon>Betaproteobacteria</taxon>
        <taxon>Burkholderiales</taxon>
        <taxon>Burkholderiaceae</taxon>
        <taxon>Cupriavidus</taxon>
    </lineage>
</organism>
<comment type="caution">
    <text evidence="1">The sequence shown here is derived from an EMBL/GenBank/DDBJ whole genome shotgun (WGS) entry which is preliminary data.</text>
</comment>
<evidence type="ECO:0000313" key="2">
    <source>
        <dbReference type="Proteomes" id="UP000672934"/>
    </source>
</evidence>
<keyword evidence="2" id="KW-1185">Reference proteome</keyword>
<evidence type="ECO:0000313" key="1">
    <source>
        <dbReference type="EMBL" id="CAG2140169.1"/>
    </source>
</evidence>
<gene>
    <name evidence="1" type="ORF">LMG31506_02209</name>
</gene>
<dbReference type="AlphaFoldDB" id="A0A916IU84"/>
<name>A0A916IU84_9BURK</name>
<dbReference type="EMBL" id="CAJPUY010000007">
    <property type="protein sequence ID" value="CAG2140169.1"/>
    <property type="molecule type" value="Genomic_DNA"/>
</dbReference>